<accession>T0QJ08</accession>
<gene>
    <name evidence="2" type="ORF">SDRG_04971</name>
</gene>
<reference evidence="2 3" key="1">
    <citation type="submission" date="2012-04" db="EMBL/GenBank/DDBJ databases">
        <title>The Genome Sequence of Saprolegnia declina VS20.</title>
        <authorList>
            <consortium name="The Broad Institute Genome Sequencing Platform"/>
            <person name="Russ C."/>
            <person name="Nusbaum C."/>
            <person name="Tyler B."/>
            <person name="van West P."/>
            <person name="Dieguez-Uribeondo J."/>
            <person name="de Bruijn I."/>
            <person name="Tripathy S."/>
            <person name="Jiang R."/>
            <person name="Young S.K."/>
            <person name="Zeng Q."/>
            <person name="Gargeya S."/>
            <person name="Fitzgerald M."/>
            <person name="Haas B."/>
            <person name="Abouelleil A."/>
            <person name="Alvarado L."/>
            <person name="Arachchi H.M."/>
            <person name="Berlin A."/>
            <person name="Chapman S.B."/>
            <person name="Goldberg J."/>
            <person name="Griggs A."/>
            <person name="Gujja S."/>
            <person name="Hansen M."/>
            <person name="Howarth C."/>
            <person name="Imamovic A."/>
            <person name="Larimer J."/>
            <person name="McCowen C."/>
            <person name="Montmayeur A."/>
            <person name="Murphy C."/>
            <person name="Neiman D."/>
            <person name="Pearson M."/>
            <person name="Priest M."/>
            <person name="Roberts A."/>
            <person name="Saif S."/>
            <person name="Shea T."/>
            <person name="Sisk P."/>
            <person name="Sykes S."/>
            <person name="Wortman J."/>
            <person name="Nusbaum C."/>
            <person name="Birren B."/>
        </authorList>
    </citation>
    <scope>NUCLEOTIDE SEQUENCE [LARGE SCALE GENOMIC DNA]</scope>
    <source>
        <strain evidence="2 3">VS20</strain>
    </source>
</reference>
<dbReference type="OMA" id="RCLLAMH"/>
<dbReference type="AlphaFoldDB" id="T0QJ08"/>
<dbReference type="SMART" id="SM00015">
    <property type="entry name" value="IQ"/>
    <property type="match status" value="2"/>
</dbReference>
<evidence type="ECO:0000313" key="2">
    <source>
        <dbReference type="EMBL" id="EQC37954.1"/>
    </source>
</evidence>
<evidence type="ECO:0000256" key="1">
    <source>
        <dbReference type="SAM" id="MobiDB-lite"/>
    </source>
</evidence>
<feature type="compositionally biased region" description="Low complexity" evidence="1">
    <location>
        <begin position="146"/>
        <end position="157"/>
    </location>
</feature>
<dbReference type="RefSeq" id="XP_008608887.1">
    <property type="nucleotide sequence ID" value="XM_008610665.1"/>
</dbReference>
<evidence type="ECO:0000313" key="3">
    <source>
        <dbReference type="Proteomes" id="UP000030762"/>
    </source>
</evidence>
<sequence length="767" mass="86010">MHTTPDSRCAECHDTCRIIARFCPSCGAKMPSAILANKRFAPRIENLPRRASPPKPIAIKRKQAKKRPTVALSPLPIIAPAIEPNNQSSVPSLKPATKAVITAVARAPAAGRRGPKHGREQTEQPIEAWMRRLQELLTKLKTLDHSSSASSSSSPSKSPKKTLSRAQKTFLEHTWASLHTEFDLHFLHEPALAPELRAGCTRLLNHAQLTLSRLAVKELKEEAPGVVVVKVDGALMRFKSRSVPVKPSIPVVATLASMAPLPQRLTTTSAVSEPVPHRHSMFLRRDPMHMYTRAYALLNGARVLVSLYESDATTKTLCVRLYEPQSATTQDLFLSAIDLQRLASPPLYLKRDLPTASVVGLAHWSMWFTTVLRHRLRASVRHHWHIRFPCVYRASTVLYYKGGDMPFRCLLAMHVTIEYHLEVRAYDVCANVLHTTNVPSSHLRSAASPTFCSDVLEPHKWPSLFEALARQLYIEHTTNGYELVFAGLAPRGRVVAKMPPMQVAWAAFLEGEHKRLSRLRGQCAQLAASVALRRATQRAQNDLEARVRHFKSNACTRLQCQWRGYRGRSCFRNVLYDRALTLRVWGAVPSTMLCTQPPFDVFRWFQDPTTLVVHAVPASTLPKASLLLQPRPATLSIACSTRMRTPYDMQRWVASRALLQLRLTRAAVKIQSHIKRLVAQRVYKDIVTAVVFLQYCVRAKARRRPASLRWARRIRGTPVLLRLRILDSGDGLVTVFIPSSCLTAEQAVPQDRLVRGTASIADAIDLF</sequence>
<dbReference type="STRING" id="1156394.T0QJ08"/>
<organism evidence="2 3">
    <name type="scientific">Saprolegnia diclina (strain VS20)</name>
    <dbReference type="NCBI Taxonomy" id="1156394"/>
    <lineage>
        <taxon>Eukaryota</taxon>
        <taxon>Sar</taxon>
        <taxon>Stramenopiles</taxon>
        <taxon>Oomycota</taxon>
        <taxon>Saprolegniomycetes</taxon>
        <taxon>Saprolegniales</taxon>
        <taxon>Saprolegniaceae</taxon>
        <taxon>Saprolegnia</taxon>
    </lineage>
</organism>
<dbReference type="OrthoDB" id="76134at2759"/>
<dbReference type="GeneID" id="19945698"/>
<dbReference type="InParanoid" id="T0QJ08"/>
<feature type="region of interest" description="Disordered" evidence="1">
    <location>
        <begin position="143"/>
        <end position="165"/>
    </location>
</feature>
<keyword evidence="3" id="KW-1185">Reference proteome</keyword>
<dbReference type="EMBL" id="JH767143">
    <property type="protein sequence ID" value="EQC37954.1"/>
    <property type="molecule type" value="Genomic_DNA"/>
</dbReference>
<dbReference type="PROSITE" id="PS50096">
    <property type="entry name" value="IQ"/>
    <property type="match status" value="2"/>
</dbReference>
<dbReference type="Proteomes" id="UP000030762">
    <property type="component" value="Unassembled WGS sequence"/>
</dbReference>
<proteinExistence type="predicted"/>
<protein>
    <submittedName>
        <fullName evidence="2">Uncharacterized protein</fullName>
    </submittedName>
</protein>
<name>T0QJ08_SAPDV</name>
<dbReference type="InterPro" id="IPR000048">
    <property type="entry name" value="IQ_motif_EF-hand-BS"/>
</dbReference>
<dbReference type="VEuPathDB" id="FungiDB:SDRG_04971"/>